<feature type="region of interest" description="Disordered" evidence="1">
    <location>
        <begin position="419"/>
        <end position="439"/>
    </location>
</feature>
<feature type="compositionally biased region" description="Polar residues" evidence="1">
    <location>
        <begin position="496"/>
        <end position="511"/>
    </location>
</feature>
<dbReference type="EMBL" id="KB743453">
    <property type="protein sequence ID" value="EOA98646.1"/>
    <property type="molecule type" value="Genomic_DNA"/>
</dbReference>
<evidence type="ECO:0000256" key="1">
    <source>
        <dbReference type="SAM" id="MobiDB-lite"/>
    </source>
</evidence>
<proteinExistence type="predicted"/>
<name>R0JNB5_ANAPL</name>
<feature type="region of interest" description="Disordered" evidence="1">
    <location>
        <begin position="479"/>
        <end position="511"/>
    </location>
</feature>
<reference evidence="3" key="1">
    <citation type="journal article" date="2013" name="Nat. Genet.">
        <title>The duck genome and transcriptome provide insight into an avian influenza virus reservoir species.</title>
        <authorList>
            <person name="Huang Y."/>
            <person name="Li Y."/>
            <person name="Burt D.W."/>
            <person name="Chen H."/>
            <person name="Zhang Y."/>
            <person name="Qian W."/>
            <person name="Kim H."/>
            <person name="Gan S."/>
            <person name="Zhao Y."/>
            <person name="Li J."/>
            <person name="Yi K."/>
            <person name="Feng H."/>
            <person name="Zhu P."/>
            <person name="Li B."/>
            <person name="Liu Q."/>
            <person name="Fairley S."/>
            <person name="Magor K.E."/>
            <person name="Du Z."/>
            <person name="Hu X."/>
            <person name="Goodman L."/>
            <person name="Tafer H."/>
            <person name="Vignal A."/>
            <person name="Lee T."/>
            <person name="Kim K.W."/>
            <person name="Sheng Z."/>
            <person name="An Y."/>
            <person name="Searle S."/>
            <person name="Herrero J."/>
            <person name="Groenen M.A."/>
            <person name="Crooijmans R.P."/>
            <person name="Faraut T."/>
            <person name="Cai Q."/>
            <person name="Webster R.G."/>
            <person name="Aldridge J.R."/>
            <person name="Warren W.C."/>
            <person name="Bartschat S."/>
            <person name="Kehr S."/>
            <person name="Marz M."/>
            <person name="Stadler P.F."/>
            <person name="Smith J."/>
            <person name="Kraus R.H."/>
            <person name="Zhao Y."/>
            <person name="Ren L."/>
            <person name="Fei J."/>
            <person name="Morisson M."/>
            <person name="Kaiser P."/>
            <person name="Griffin D.K."/>
            <person name="Rao M."/>
            <person name="Pitel F."/>
            <person name="Wang J."/>
            <person name="Li N."/>
        </authorList>
    </citation>
    <scope>NUCLEOTIDE SEQUENCE [LARGE SCALE GENOMIC DNA]</scope>
</reference>
<gene>
    <name evidence="2" type="ORF">Anapl_10929</name>
</gene>
<keyword evidence="3" id="KW-1185">Reference proteome</keyword>
<sequence length="800" mass="88384">MEMSHTSAWWPQALNHAEMETVKICTQRAVHMCWHFETPPQEFLAVYYKNRPLSAENEGCEGLWHFKELWKSYTHGETFGNSQSAQARDIGLPRARSYVTGNILGAHESEDQKYLKGEPQERTVSLHHAQRVPACSSFTPTAQPLLLPRLSLCQRLEKSRGTAVISISRQLSKEYRQGGEDQGWLQLLAVQARCGSPCRTASPALLVNCALQDLGKLLVSSRRAFNLRASLLASSLGNSSDDSFLPHRTGGGGFWRKLRRHQITMIVLSFVLSFAQGNENLHVVLATLSLGNTVFQKNQSSFKQKTKLTAKVVQHYPPGLSALKALQDFSLCHSAPDHNKHEIKAWATRENMTSIPEMSQLAGLTGWQLAAGLFSYSKLRDDPKEKQNLMSSCSSMGSLWQEGSGSHPQARANNWIQNRRSSKLQAETKEKAKSVLGKEKKEKEERVQLLIITSQIIARKNNTGTRNLTGAWCKAQGMVTSHQVSPSPKHHGHPSARTSHTQDPYTEVSSLQLSSTPGATAICDKSQLPELQRFVINDRSRQGCFCSRDTFILLSYPSAVPEYGEISACKAHDHFSSELPPSCQQTATLPERDSEDCFNTLLGVLYAVPASFAINQSSLTHASREAVPLLLLNQAIEKMENFPSSISAPPLPHICSAISGSGQTWNARVTCATRTSATGYLQPALSQEISESCEKTGSQNLQAKFADKLRHCVCMDWQCVHMEKAHGCSLISTGKRWSFLPNVPKNYPSDARAHIAVISTPHPFDMNTISGRGCSKADLVLNSSCCSADETKKKNVALVY</sequence>
<dbReference type="Proteomes" id="UP000296049">
    <property type="component" value="Unassembled WGS sequence"/>
</dbReference>
<feature type="compositionally biased region" description="Basic and acidic residues" evidence="1">
    <location>
        <begin position="426"/>
        <end position="439"/>
    </location>
</feature>
<evidence type="ECO:0000313" key="2">
    <source>
        <dbReference type="EMBL" id="EOA98646.1"/>
    </source>
</evidence>
<accession>R0JNB5</accession>
<dbReference type="AlphaFoldDB" id="R0JNB5"/>
<evidence type="ECO:0000313" key="3">
    <source>
        <dbReference type="Proteomes" id="UP000296049"/>
    </source>
</evidence>
<organism evidence="2 3">
    <name type="scientific">Anas platyrhynchos</name>
    <name type="common">Mallard</name>
    <name type="synonym">Anas boschas</name>
    <dbReference type="NCBI Taxonomy" id="8839"/>
    <lineage>
        <taxon>Eukaryota</taxon>
        <taxon>Metazoa</taxon>
        <taxon>Chordata</taxon>
        <taxon>Craniata</taxon>
        <taxon>Vertebrata</taxon>
        <taxon>Euteleostomi</taxon>
        <taxon>Archelosauria</taxon>
        <taxon>Archosauria</taxon>
        <taxon>Dinosauria</taxon>
        <taxon>Saurischia</taxon>
        <taxon>Theropoda</taxon>
        <taxon>Coelurosauria</taxon>
        <taxon>Aves</taxon>
        <taxon>Neognathae</taxon>
        <taxon>Galloanserae</taxon>
        <taxon>Anseriformes</taxon>
        <taxon>Anatidae</taxon>
        <taxon>Anatinae</taxon>
        <taxon>Anas</taxon>
    </lineage>
</organism>
<protein>
    <submittedName>
        <fullName evidence="2">Uncharacterized protein</fullName>
    </submittedName>
</protein>